<reference evidence="3 4" key="1">
    <citation type="submission" date="2016-10" db="EMBL/GenBank/DDBJ databases">
        <authorList>
            <person name="de Groot N.N."/>
        </authorList>
    </citation>
    <scope>NUCLEOTIDE SEQUENCE [LARGE SCALE GENOMIC DNA]</scope>
    <source>
        <strain evidence="3 4">DSM 19886</strain>
    </source>
</reference>
<dbReference type="InterPro" id="IPR010031">
    <property type="entry name" value="FAD_lactone_oxidase-like"/>
</dbReference>
<dbReference type="GO" id="GO:0050660">
    <property type="term" value="F:flavin adenine dinucleotide binding"/>
    <property type="evidence" value="ECO:0007669"/>
    <property type="project" value="InterPro"/>
</dbReference>
<name>A0A1G9IQH7_9FLAO</name>
<sequence length="536" mass="60817">MANTTSYPKTEWYTLHRNGPHKLKLLQITRLEGQATIPSAVDCYNDAALEMQRLIKEALDNNHGFRAYGSRWSMSSVAHNKDRMHYNAYMNLSFPILPQDMHSNANYDSTNLYFFQCGNTVKEISQVFEKNGKSLKVSGASNGQTIAGCISTGVHGSALNEGSVQDHVVGINLIIGPNPEDIVYLERHTKPALNDAFAQKFNARVIRNDGLFNAALVSLGSFGFIHGVVVEGEDLYLLKRYVRKIDKKVALKLSETMDFKNTDFKIEGETDANGKGKTPYHYKVFINPYIDDGKYVVELMYKKPHRSSYPDPFTTIDKSLYRDVIHLLIQISRKFPKSIPWFIKKLQKQILPDVNEESLGTLYETFWDAPYKGPAFACSFGVDVKDCAKALKVLVDLTKKEGPIPGIYAMRFIKKSDATLSFAQFPTTCMIEIDGVLWKESKKLISLERFSKRMIEVLQQNNIPFTIHWGKNSSWNFPGLVDYMYGDKAKTWKSYRSALLSKDMQKLFSNDFLEQTGLSESESDDIDIPEDLIVSL</sequence>
<dbReference type="GO" id="GO:0003885">
    <property type="term" value="F:D-arabinono-1,4-lactone oxidase activity"/>
    <property type="evidence" value="ECO:0007669"/>
    <property type="project" value="InterPro"/>
</dbReference>
<dbReference type="Gene3D" id="3.30.70.2520">
    <property type="match status" value="1"/>
</dbReference>
<dbReference type="PANTHER" id="PTHR43762">
    <property type="entry name" value="L-GULONOLACTONE OXIDASE"/>
    <property type="match status" value="1"/>
</dbReference>
<dbReference type="RefSeq" id="WP_089884441.1">
    <property type="nucleotide sequence ID" value="NZ_FNGV01000001.1"/>
</dbReference>
<dbReference type="OrthoDB" id="9800184at2"/>
<dbReference type="GO" id="GO:0016020">
    <property type="term" value="C:membrane"/>
    <property type="evidence" value="ECO:0007669"/>
    <property type="project" value="InterPro"/>
</dbReference>
<dbReference type="InterPro" id="IPR007173">
    <property type="entry name" value="ALO_C"/>
</dbReference>
<dbReference type="InterPro" id="IPR036318">
    <property type="entry name" value="FAD-bd_PCMH-like_sf"/>
</dbReference>
<dbReference type="PANTHER" id="PTHR43762:SF1">
    <property type="entry name" value="D-ARABINONO-1,4-LACTONE OXIDASE"/>
    <property type="match status" value="1"/>
</dbReference>
<accession>A0A1G9IQH7</accession>
<organism evidence="3 4">
    <name type="scientific">Kriegella aquimaris</name>
    <dbReference type="NCBI Taxonomy" id="192904"/>
    <lineage>
        <taxon>Bacteria</taxon>
        <taxon>Pseudomonadati</taxon>
        <taxon>Bacteroidota</taxon>
        <taxon>Flavobacteriia</taxon>
        <taxon>Flavobacteriales</taxon>
        <taxon>Flavobacteriaceae</taxon>
        <taxon>Kriegella</taxon>
    </lineage>
</organism>
<proteinExistence type="predicted"/>
<dbReference type="Pfam" id="PF04030">
    <property type="entry name" value="ALO"/>
    <property type="match status" value="1"/>
</dbReference>
<dbReference type="AlphaFoldDB" id="A0A1G9IQH7"/>
<dbReference type="Gene3D" id="3.30.465.10">
    <property type="match status" value="1"/>
</dbReference>
<evidence type="ECO:0000259" key="2">
    <source>
        <dbReference type="Pfam" id="PF04030"/>
    </source>
</evidence>
<dbReference type="STRING" id="192904.SAMN04488514_101228"/>
<evidence type="ECO:0000313" key="4">
    <source>
        <dbReference type="Proteomes" id="UP000199440"/>
    </source>
</evidence>
<dbReference type="SUPFAM" id="SSF56176">
    <property type="entry name" value="FAD-binding/transporter-associated domain-like"/>
    <property type="match status" value="1"/>
</dbReference>
<keyword evidence="4" id="KW-1185">Reference proteome</keyword>
<dbReference type="InterPro" id="IPR016169">
    <property type="entry name" value="FAD-bd_PCMH_sub2"/>
</dbReference>
<evidence type="ECO:0000256" key="1">
    <source>
        <dbReference type="ARBA" id="ARBA00023002"/>
    </source>
</evidence>
<gene>
    <name evidence="3" type="ORF">SAMN04488514_101228</name>
</gene>
<feature type="domain" description="D-arabinono-1,4-lactone oxidase C-terminal" evidence="2">
    <location>
        <begin position="281"/>
        <end position="515"/>
    </location>
</feature>
<dbReference type="Proteomes" id="UP000199440">
    <property type="component" value="Unassembled WGS sequence"/>
</dbReference>
<evidence type="ECO:0000313" key="3">
    <source>
        <dbReference type="EMBL" id="SDL27223.1"/>
    </source>
</evidence>
<dbReference type="EMBL" id="FNGV01000001">
    <property type="protein sequence ID" value="SDL27223.1"/>
    <property type="molecule type" value="Genomic_DNA"/>
</dbReference>
<keyword evidence="1" id="KW-0560">Oxidoreductase</keyword>
<protein>
    <submittedName>
        <fullName evidence="3">D-arabinono-1,4-lactone oxidase</fullName>
    </submittedName>
</protein>